<evidence type="ECO:0000313" key="1">
    <source>
        <dbReference type="EMBL" id="GCE44120.1"/>
    </source>
</evidence>
<proteinExistence type="predicted"/>
<comment type="caution">
    <text evidence="1">The sequence shown here is derived from an EMBL/GenBank/DDBJ whole genome shotgun (WGS) entry which is preliminary data.</text>
</comment>
<dbReference type="EMBL" id="BHYM01000087">
    <property type="protein sequence ID" value="GCE44120.1"/>
    <property type="molecule type" value="Genomic_DNA"/>
</dbReference>
<evidence type="ECO:0000313" key="2">
    <source>
        <dbReference type="Proteomes" id="UP000287519"/>
    </source>
</evidence>
<accession>A0A402CKE0</accession>
<sequence>MVRSADEIPDLVDVSPEVLMADPARLWASGLRSIAARALAYAHATGARGYDELGFRWSAALPTRDVAPLQTIHRAGLRHARKLTRREDPRVEQARAEQMRLRHRPLDVPRDGHYRYEHDGELLHLTRCWTDHRGRPQEDVWTFPLTAPPSMYADRAEDHDEPALLGHLIQVEVPGMRWLPLRTVIQAGAFPRMQGCRAALTSKIEPGCFYAFLSHRWLARAEPDPDGGQARYAAWQLVGHLCDALRVAGQRGLHAPRRFNATAGFVVGIAGSELAEALLVNLLRPVLAEATLALALQEIAPLERELADRGVRLAAEREGFARLRALLADRPVLASLVERIYVWYDFSCLPQAPRDVADEELFGAGLQHLVAFQMLGRTVVLLDETEDYLSRGWCTLEAIVADSQMGHLDLFVGSQRPTAAKGRTEHYFETLLQDRPHMVWRALLDTDVLHVQSPAECMSRLGLALTDEADVPIVYDRLRTIRAPAKVHTDASELWTGVIPVPVTDGGAAAVVPRSGTRVLREQPSAPARGLNWTGALRLGAPDHTPAPAFLKLRGVGCHVAVLASCEGEAVYFTRWVLRHCNQLGTPVASVSWLAADIAPVGAMPCGSLRAQPVDAPSWVLVGTSMRLEHGHAGPAIVAALTAAGTPYLLLEIDREDANLVRVDPRPDSGDTETVSIPAGGFPVHAGGLLRAFALKELV</sequence>
<reference evidence="1 2" key="1">
    <citation type="submission" date="2018-11" db="EMBL/GenBank/DDBJ databases">
        <title>Microbial catabolism of amino acid.</title>
        <authorList>
            <person name="Hibi M."/>
            <person name="Ogawa J."/>
        </authorList>
    </citation>
    <scope>NUCLEOTIDE SEQUENCE [LARGE SCALE GENOMIC DNA]</scope>
    <source>
        <strain evidence="1 2">C31-06</strain>
    </source>
</reference>
<organism evidence="1 2">
    <name type="scientific">Rhodococcus wratislaviensis</name>
    <name type="common">Tsukamurella wratislaviensis</name>
    <dbReference type="NCBI Taxonomy" id="44752"/>
    <lineage>
        <taxon>Bacteria</taxon>
        <taxon>Bacillati</taxon>
        <taxon>Actinomycetota</taxon>
        <taxon>Actinomycetes</taxon>
        <taxon>Mycobacteriales</taxon>
        <taxon>Nocardiaceae</taxon>
        <taxon>Rhodococcus</taxon>
    </lineage>
</organism>
<gene>
    <name evidence="1" type="ORF">Rhow_008418</name>
</gene>
<keyword evidence="2" id="KW-1185">Reference proteome</keyword>
<dbReference type="RefSeq" id="WP_124395766.1">
    <property type="nucleotide sequence ID" value="NZ_BHYM01000087.1"/>
</dbReference>
<dbReference type="Proteomes" id="UP000287519">
    <property type="component" value="Unassembled WGS sequence"/>
</dbReference>
<protein>
    <submittedName>
        <fullName evidence="1">Uncharacterized protein</fullName>
    </submittedName>
</protein>
<dbReference type="OrthoDB" id="4577788at2"/>
<name>A0A402CKE0_RHOWR</name>
<dbReference type="AlphaFoldDB" id="A0A402CKE0"/>